<evidence type="ECO:0000313" key="5">
    <source>
        <dbReference type="EMBL" id="GAA3972693.1"/>
    </source>
</evidence>
<feature type="domain" description="Imelysin-like" evidence="4">
    <location>
        <begin position="46"/>
        <end position="341"/>
    </location>
</feature>
<name>A0ABP7PWR9_9SPHI</name>
<evidence type="ECO:0000259" key="4">
    <source>
        <dbReference type="Pfam" id="PF09375"/>
    </source>
</evidence>
<accession>A0ABP7PWR9</accession>
<proteinExistence type="predicted"/>
<evidence type="ECO:0000313" key="6">
    <source>
        <dbReference type="Proteomes" id="UP001500742"/>
    </source>
</evidence>
<dbReference type="Gene3D" id="1.20.1420.20">
    <property type="entry name" value="M75 peptidase, HXXE motif"/>
    <property type="match status" value="1"/>
</dbReference>
<dbReference type="CDD" id="cd14658">
    <property type="entry name" value="Imelysin-like_IrpA"/>
    <property type="match status" value="1"/>
</dbReference>
<comment type="caution">
    <text evidence="5">The sequence shown here is derived from an EMBL/GenBank/DDBJ whole genome shotgun (WGS) entry which is preliminary data.</text>
</comment>
<evidence type="ECO:0000256" key="2">
    <source>
        <dbReference type="ARBA" id="ARBA00022729"/>
    </source>
</evidence>
<dbReference type="Pfam" id="PF09375">
    <property type="entry name" value="Peptidase_M75"/>
    <property type="match status" value="1"/>
</dbReference>
<gene>
    <name evidence="5" type="ORF">GCM10022210_23240</name>
</gene>
<keyword evidence="2 3" id="KW-0732">Signal</keyword>
<comment type="subcellular location">
    <subcellularLocation>
        <location evidence="1">Cell envelope</location>
    </subcellularLocation>
</comment>
<feature type="chain" id="PRO_5046806718" description="Imelysin-like domain-containing protein" evidence="3">
    <location>
        <begin position="24"/>
        <end position="356"/>
    </location>
</feature>
<protein>
    <recommendedName>
        <fullName evidence="4">Imelysin-like domain-containing protein</fullName>
    </recommendedName>
</protein>
<keyword evidence="6" id="KW-1185">Reference proteome</keyword>
<dbReference type="InterPro" id="IPR034982">
    <property type="entry name" value="Imelysin-like_IrpA"/>
</dbReference>
<dbReference type="InterPro" id="IPR018976">
    <property type="entry name" value="Imelysin-like"/>
</dbReference>
<evidence type="ECO:0000256" key="3">
    <source>
        <dbReference type="SAM" id="SignalP"/>
    </source>
</evidence>
<reference evidence="6" key="1">
    <citation type="journal article" date="2019" name="Int. J. Syst. Evol. Microbiol.">
        <title>The Global Catalogue of Microorganisms (GCM) 10K type strain sequencing project: providing services to taxonomists for standard genome sequencing and annotation.</title>
        <authorList>
            <consortium name="The Broad Institute Genomics Platform"/>
            <consortium name="The Broad Institute Genome Sequencing Center for Infectious Disease"/>
            <person name="Wu L."/>
            <person name="Ma J."/>
        </authorList>
    </citation>
    <scope>NUCLEOTIDE SEQUENCE [LARGE SCALE GENOMIC DNA]</scope>
    <source>
        <strain evidence="6">JCM 16601</strain>
    </source>
</reference>
<sequence length="356" mass="37773">MKNTLLALSSVALLALASCSSKSTPTPVTTDAEGTVITEFVNVVANPDYAAINDNAVKLQAAVTLLISTPNAANLLAAQNAWKATREPWESCEGFLFGPVEDNDYDPTMDSWPLNKTDVDARLASSDVFTTSYIDGLDGTAKGFHGIEYIIFGEGGAKKATDVTAREKLYLAASTTSLVATTQALRDSWDASKGNYSATVTTAGKGSAVYKTRKDVFKAMVGAMSDICGEVGTSKMEDPYAARDSTLDESSFSHNSTVDFTNNIKGILNVYTCTYGGKTGSASLSTLVAAKNASLDAKIKTQYNAVLASFATITHTFEKAIYDQRAQVKATQDAIATLQSTLDVDLNAFVEANIKD</sequence>
<dbReference type="EMBL" id="BAAAZC010000017">
    <property type="protein sequence ID" value="GAA3972693.1"/>
    <property type="molecule type" value="Genomic_DNA"/>
</dbReference>
<feature type="signal peptide" evidence="3">
    <location>
        <begin position="1"/>
        <end position="23"/>
    </location>
</feature>
<evidence type="ECO:0000256" key="1">
    <source>
        <dbReference type="ARBA" id="ARBA00004196"/>
    </source>
</evidence>
<organism evidence="5 6">
    <name type="scientific">Mucilaginibacter dorajii</name>
    <dbReference type="NCBI Taxonomy" id="692994"/>
    <lineage>
        <taxon>Bacteria</taxon>
        <taxon>Pseudomonadati</taxon>
        <taxon>Bacteroidota</taxon>
        <taxon>Sphingobacteriia</taxon>
        <taxon>Sphingobacteriales</taxon>
        <taxon>Sphingobacteriaceae</taxon>
        <taxon>Mucilaginibacter</taxon>
    </lineage>
</organism>
<dbReference type="InterPro" id="IPR038352">
    <property type="entry name" value="Imelysin_sf"/>
</dbReference>
<dbReference type="PROSITE" id="PS51257">
    <property type="entry name" value="PROKAR_LIPOPROTEIN"/>
    <property type="match status" value="1"/>
</dbReference>
<dbReference type="Proteomes" id="UP001500742">
    <property type="component" value="Unassembled WGS sequence"/>
</dbReference>
<dbReference type="RefSeq" id="WP_259096506.1">
    <property type="nucleotide sequence ID" value="NZ_BAAAZC010000017.1"/>
</dbReference>